<dbReference type="PROSITE" id="PS00036">
    <property type="entry name" value="BZIP_BASIC"/>
    <property type="match status" value="1"/>
</dbReference>
<comment type="similarity">
    <text evidence="1">Belongs to the phage and mitochondrial RNA polymerase family.</text>
</comment>
<dbReference type="InterPro" id="IPR004827">
    <property type="entry name" value="bZIP"/>
</dbReference>
<sequence length="824" mass="92229">MQANSSDLQQSADPRKPAARGAQDDCKQVAEQLARQRKYEQRAQQNGAAAQRRIREMGRESALPYGQAIYKNYLELLAAALESTFEDFVLDPGKARANGDAIPYFDPFKGVHHIAAVTLTATLDQLSRKQRLATFCQNLGRAIENECRLMRLAGKSPLELRRLMRQGLTRRKLASHEVMKQLGCVVPAWTDMTRLHVGQFLLDHLCRSTSIVRVVKHRVGRTTPRFVLPTAEVEEFIRSCPQRTYSAAHTAMVCKPEPWDGLYGGGFLGNEESFVRVPVQDIEERDTTAIEHYRKADLSAQFAAATHMQNEPLLVDYDMPKLQRTAWEAGIAGLFPCARAPMEVPERLGNDPSKEDLRARNRMAAMAHRDREQNRPRRVRIERSLQTAEELAGRNVWQPVHADSRGRLYCGNRHVTHQGPDYEKACLSFARKGEVTDDGMAWLFKAAAGHYGMSRDHWAVRQKWGEKNKERMLAAAADPLGKLELWRDAADPWQFLQMCRALQEALETGRTGVPIRLDQTTSGCGILSTLVRDAKVARMCNVIGKTPRDLYSHIAERVCMRLGHDLQLGDDKQKALAEVWLRRGIDRKLVKGPVLAAPYGGSYMSLCDGLVDALDMHLGYVPLDEYALQVAVPAKYLASHMWAELKAVVGPCLEVKAWLRKVCRKVMTAGYPLEWTTGMNWPMRKADRVPKKRVVQTLLFGKRMNLTLQDQPVDAGYSATQANKGIGADFTHGIDAALAHQIIYTCAVHGVPVLSNHDCFATRIDHATFLHTNLLDGFASFNRVNWLAVAHEEFQLSSGLSLPAPPLVGTLPDGLIGSNSYLYS</sequence>
<feature type="compositionally biased region" description="Polar residues" evidence="9">
    <location>
        <begin position="1"/>
        <end position="12"/>
    </location>
</feature>
<evidence type="ECO:0000313" key="11">
    <source>
        <dbReference type="EMBL" id="BAQ94362.1"/>
    </source>
</evidence>
<evidence type="ECO:0000256" key="8">
    <source>
        <dbReference type="ARBA" id="ARBA00048552"/>
    </source>
</evidence>
<dbReference type="GO" id="GO:0003700">
    <property type="term" value="F:DNA-binding transcription factor activity"/>
    <property type="evidence" value="ECO:0007669"/>
    <property type="project" value="InterPro"/>
</dbReference>
<dbReference type="KEGG" id="vg:55412268"/>
<feature type="compositionally biased region" description="Low complexity" evidence="9">
    <location>
        <begin position="42"/>
        <end position="51"/>
    </location>
</feature>
<dbReference type="GO" id="GO:0006351">
    <property type="term" value="P:DNA-templated transcription"/>
    <property type="evidence" value="ECO:0007669"/>
    <property type="project" value="InterPro"/>
</dbReference>
<dbReference type="GO" id="GO:0003677">
    <property type="term" value="F:DNA binding"/>
    <property type="evidence" value="ECO:0007669"/>
    <property type="project" value="InterPro"/>
</dbReference>
<dbReference type="InterPro" id="IPR002092">
    <property type="entry name" value="DNA-dir_Rpol_phage-type"/>
</dbReference>
<reference evidence="11 12" key="1">
    <citation type="journal article" date="2013" name="PLoS Genet.">
        <title>Expanding the Marine Virosphere Using Metagenomics.</title>
        <authorList>
            <person name="Mizuno C.M."/>
            <person name="Rodriguez-Valera F."/>
            <person name="Kimes N.E."/>
            <person name="Ghai R."/>
        </authorList>
    </citation>
    <scope>NUCLEOTIDE SEQUENCE [LARGE SCALE GENOMIC DNA]</scope>
    <source>
        <strain evidence="11">UvMED-CGR-C79-MedDCM-OCT-S37-C6</strain>
    </source>
</reference>
<evidence type="ECO:0000256" key="4">
    <source>
        <dbReference type="ARBA" id="ARBA00022679"/>
    </source>
</evidence>
<dbReference type="GO" id="GO:0019083">
    <property type="term" value="P:viral transcription"/>
    <property type="evidence" value="ECO:0007669"/>
    <property type="project" value="UniProtKB-KW"/>
</dbReference>
<evidence type="ECO:0000256" key="3">
    <source>
        <dbReference type="ARBA" id="ARBA00022478"/>
    </source>
</evidence>
<dbReference type="GO" id="GO:0000428">
    <property type="term" value="C:DNA-directed RNA polymerase complex"/>
    <property type="evidence" value="ECO:0007669"/>
    <property type="project" value="UniProtKB-KW"/>
</dbReference>
<dbReference type="SMART" id="SM01311">
    <property type="entry name" value="RPOL_N"/>
    <property type="match status" value="1"/>
</dbReference>
<evidence type="ECO:0000256" key="6">
    <source>
        <dbReference type="ARBA" id="ARBA00023163"/>
    </source>
</evidence>
<keyword evidence="4" id="KW-0808">Transferase</keyword>
<dbReference type="Pfam" id="PF14700">
    <property type="entry name" value="RPOL_N"/>
    <property type="match status" value="1"/>
</dbReference>
<name>A0A6S4PA34_9CAUD</name>
<dbReference type="InterPro" id="IPR046950">
    <property type="entry name" value="DNA-dir_Rpol_C_phage-type"/>
</dbReference>
<proteinExistence type="inferred from homology"/>
<dbReference type="PANTHER" id="PTHR10102">
    <property type="entry name" value="DNA-DIRECTED RNA POLYMERASE, MITOCHONDRIAL"/>
    <property type="match status" value="1"/>
</dbReference>
<keyword evidence="6" id="KW-0804">Transcription</keyword>
<evidence type="ECO:0000256" key="7">
    <source>
        <dbReference type="ARBA" id="ARBA00023314"/>
    </source>
</evidence>
<dbReference type="EMBL" id="AP013546">
    <property type="protein sequence ID" value="BAQ94362.1"/>
    <property type="molecule type" value="Genomic_DNA"/>
</dbReference>
<dbReference type="Gene3D" id="1.10.150.20">
    <property type="entry name" value="5' to 3' exonuclease, C-terminal subdomain"/>
    <property type="match status" value="1"/>
</dbReference>
<dbReference type="InterPro" id="IPR043502">
    <property type="entry name" value="DNA/RNA_pol_sf"/>
</dbReference>
<dbReference type="SUPFAM" id="SSF56672">
    <property type="entry name" value="DNA/RNA polymerases"/>
    <property type="match status" value="1"/>
</dbReference>
<dbReference type="RefSeq" id="YP_009777618.1">
    <property type="nucleotide sequence ID" value="NC_047700.1"/>
</dbReference>
<feature type="domain" description="BZIP" evidence="10">
    <location>
        <begin position="358"/>
        <end position="371"/>
    </location>
</feature>
<dbReference type="Pfam" id="PF00940">
    <property type="entry name" value="RNA_pol"/>
    <property type="match status" value="1"/>
</dbReference>
<dbReference type="Gene3D" id="1.10.287.280">
    <property type="match status" value="1"/>
</dbReference>
<dbReference type="Proteomes" id="UP000504913">
    <property type="component" value="Segment"/>
</dbReference>
<evidence type="ECO:0000256" key="9">
    <source>
        <dbReference type="SAM" id="MobiDB-lite"/>
    </source>
</evidence>
<evidence type="ECO:0000256" key="1">
    <source>
        <dbReference type="ARBA" id="ARBA00009493"/>
    </source>
</evidence>
<protein>
    <recommendedName>
        <fullName evidence="2">DNA-directed RNA polymerase</fullName>
        <ecNumber evidence="2">2.7.7.6</ecNumber>
    </recommendedName>
</protein>
<evidence type="ECO:0000313" key="12">
    <source>
        <dbReference type="Proteomes" id="UP000504913"/>
    </source>
</evidence>
<dbReference type="GO" id="GO:0003899">
    <property type="term" value="F:DNA-directed RNA polymerase activity"/>
    <property type="evidence" value="ECO:0007669"/>
    <property type="project" value="UniProtKB-EC"/>
</dbReference>
<feature type="region of interest" description="Disordered" evidence="9">
    <location>
        <begin position="1"/>
        <end position="52"/>
    </location>
</feature>
<evidence type="ECO:0000256" key="2">
    <source>
        <dbReference type="ARBA" id="ARBA00012418"/>
    </source>
</evidence>
<dbReference type="PANTHER" id="PTHR10102:SF0">
    <property type="entry name" value="DNA-DIRECTED RNA POLYMERASE, MITOCHONDRIAL"/>
    <property type="match status" value="1"/>
</dbReference>
<dbReference type="GeneID" id="55412268"/>
<keyword evidence="7" id="KW-1195">Viral transcription</keyword>
<accession>A0A6S4PA34</accession>
<keyword evidence="5" id="KW-0548">Nucleotidyltransferase</keyword>
<dbReference type="EC" id="2.7.7.6" evidence="2"/>
<dbReference type="InterPro" id="IPR029262">
    <property type="entry name" value="RPOL_N"/>
</dbReference>
<keyword evidence="12" id="KW-1185">Reference proteome</keyword>
<keyword evidence="3 11" id="KW-0240">DNA-directed RNA polymerase</keyword>
<dbReference type="InterPro" id="IPR037159">
    <property type="entry name" value="RNA_POL_N_sf"/>
</dbReference>
<organism evidence="11 12">
    <name type="scientific">uncultured phage_MedDCM-OCT-S37-C6</name>
    <dbReference type="NCBI Taxonomy" id="2740804"/>
    <lineage>
        <taxon>Viruses</taxon>
        <taxon>Duplodnaviria</taxon>
        <taxon>Heunggongvirae</taxon>
        <taxon>Uroviricota</taxon>
        <taxon>Caudoviricetes</taxon>
        <taxon>Autographivirales</taxon>
        <taxon>Oinezvirus</taxon>
        <taxon>Oinezvirus S37C6</taxon>
    </lineage>
</organism>
<evidence type="ECO:0000259" key="10">
    <source>
        <dbReference type="PROSITE" id="PS00036"/>
    </source>
</evidence>
<evidence type="ECO:0000256" key="5">
    <source>
        <dbReference type="ARBA" id="ARBA00022695"/>
    </source>
</evidence>
<comment type="catalytic activity">
    <reaction evidence="8">
        <text>RNA(n) + a ribonucleoside 5'-triphosphate = RNA(n+1) + diphosphate</text>
        <dbReference type="Rhea" id="RHEA:21248"/>
        <dbReference type="Rhea" id="RHEA-COMP:14527"/>
        <dbReference type="Rhea" id="RHEA-COMP:17342"/>
        <dbReference type="ChEBI" id="CHEBI:33019"/>
        <dbReference type="ChEBI" id="CHEBI:61557"/>
        <dbReference type="ChEBI" id="CHEBI:140395"/>
        <dbReference type="EC" id="2.7.7.6"/>
    </reaction>
</comment>
<dbReference type="Gene3D" id="1.10.1320.10">
    <property type="entry name" value="DNA-directed RNA polymerase, N-terminal domain"/>
    <property type="match status" value="1"/>
</dbReference>